<dbReference type="EMBL" id="JAMPLM010000001">
    <property type="protein sequence ID" value="MEP1057195.1"/>
    <property type="molecule type" value="Genomic_DNA"/>
</dbReference>
<dbReference type="PANTHER" id="PTHR32060:SF22">
    <property type="entry name" value="CARBOXYL-TERMINAL-PROCESSING PEPTIDASE 3, CHLOROPLASTIC"/>
    <property type="match status" value="1"/>
</dbReference>
<comment type="caution">
    <text evidence="2">The sequence shown here is derived from an EMBL/GenBank/DDBJ whole genome shotgun (WGS) entry which is preliminary data.</text>
</comment>
<dbReference type="InterPro" id="IPR028204">
    <property type="entry name" value="Tricorn_C1"/>
</dbReference>
<evidence type="ECO:0000259" key="1">
    <source>
        <dbReference type="PROSITE" id="PS50106"/>
    </source>
</evidence>
<keyword evidence="3" id="KW-1185">Reference proteome</keyword>
<protein>
    <submittedName>
        <fullName evidence="2">S41 family peptidase</fullName>
    </submittedName>
</protein>
<reference evidence="2 3" key="1">
    <citation type="submission" date="2022-04" db="EMBL/GenBank/DDBJ databases">
        <title>Positive selection, recombination, and allopatry shape intraspecific diversity of widespread and dominant cyanobacteria.</title>
        <authorList>
            <person name="Wei J."/>
            <person name="Shu W."/>
            <person name="Hu C."/>
        </authorList>
    </citation>
    <scope>NUCLEOTIDE SEQUENCE [LARGE SCALE GENOMIC DNA]</scope>
    <source>
        <strain evidence="2 3">AS-A4</strain>
    </source>
</reference>
<dbReference type="Gene3D" id="3.90.226.10">
    <property type="entry name" value="2-enoyl-CoA Hydratase, Chain A, domain 1"/>
    <property type="match status" value="1"/>
</dbReference>
<dbReference type="InterPro" id="IPR041489">
    <property type="entry name" value="PDZ_6"/>
</dbReference>
<dbReference type="Pfam" id="PF17820">
    <property type="entry name" value="PDZ_6"/>
    <property type="match status" value="1"/>
</dbReference>
<dbReference type="PROSITE" id="PS50106">
    <property type="entry name" value="PDZ"/>
    <property type="match status" value="1"/>
</dbReference>
<dbReference type="SMART" id="SM00245">
    <property type="entry name" value="TSPc"/>
    <property type="match status" value="1"/>
</dbReference>
<dbReference type="InterPro" id="IPR029045">
    <property type="entry name" value="ClpP/crotonase-like_dom_sf"/>
</dbReference>
<dbReference type="RefSeq" id="WP_190454089.1">
    <property type="nucleotide sequence ID" value="NZ_JAMPLM010000001.1"/>
</dbReference>
<evidence type="ECO:0000313" key="2">
    <source>
        <dbReference type="EMBL" id="MEP1057195.1"/>
    </source>
</evidence>
<dbReference type="InterPro" id="IPR036034">
    <property type="entry name" value="PDZ_sf"/>
</dbReference>
<dbReference type="CDD" id="cd07562">
    <property type="entry name" value="Peptidase_S41_TRI"/>
    <property type="match status" value="1"/>
</dbReference>
<name>A0ABV0KFL7_9CYAN</name>
<dbReference type="InterPro" id="IPR005151">
    <property type="entry name" value="Tail-specific_protease"/>
</dbReference>
<dbReference type="PANTHER" id="PTHR32060">
    <property type="entry name" value="TAIL-SPECIFIC PROTEASE"/>
    <property type="match status" value="1"/>
</dbReference>
<dbReference type="InterPro" id="IPR001478">
    <property type="entry name" value="PDZ"/>
</dbReference>
<proteinExistence type="predicted"/>
<dbReference type="SMART" id="SM00228">
    <property type="entry name" value="PDZ"/>
    <property type="match status" value="1"/>
</dbReference>
<dbReference type="Proteomes" id="UP001476950">
    <property type="component" value="Unassembled WGS sequence"/>
</dbReference>
<accession>A0ABV0KFL7</accession>
<sequence>MLTNFTRSLAARSRRLSRQWLTVLLASVLALLFYGVVAPVLSRAESLQTKVFEQIWQTVNDNFYDPKFNGVNWQAMRQKYAPQATQARSPEALAVVVNQMLDELNVSHTRYYTSAEPEYYQLAGIFWQRGIQRQLKPFLPNGKLEYVGIGAYTRDVDGKTFIRAVLDGSPAARAGLKVGDQLLSVDGKPFQPIESFAENADRPVKIQIQRTPNAAPQTIAVTPKRLDPTTMFLEAMKSSVEVIERGGKKIGYIHIWSYADDLYQRQLEQELSDRLSQVDGLVWDLRDGWGGADPSYLNPFTAPALNVTFTNRNGTKGRFDLPWKKPVVMLVNQGSRSGKEILAYGFRQFRVGKIVGSKTAGALLAGRAYIMRDGSLLYLAVADVSVNGERLEGKGVAPDIDVPFTVPYAQGSDPQKDRAIATVLEAIASPGQS</sequence>
<organism evidence="2 3">
    <name type="scientific">Stenomitos frigidus AS-A4</name>
    <dbReference type="NCBI Taxonomy" id="2933935"/>
    <lineage>
        <taxon>Bacteria</taxon>
        <taxon>Bacillati</taxon>
        <taxon>Cyanobacteriota</taxon>
        <taxon>Cyanophyceae</taxon>
        <taxon>Leptolyngbyales</taxon>
        <taxon>Leptolyngbyaceae</taxon>
        <taxon>Stenomitos</taxon>
    </lineage>
</organism>
<dbReference type="Gene3D" id="3.30.750.44">
    <property type="match status" value="1"/>
</dbReference>
<dbReference type="Gene3D" id="2.30.42.10">
    <property type="match status" value="1"/>
</dbReference>
<dbReference type="SUPFAM" id="SSF50156">
    <property type="entry name" value="PDZ domain-like"/>
    <property type="match status" value="1"/>
</dbReference>
<dbReference type="Pfam" id="PF03572">
    <property type="entry name" value="Peptidase_S41"/>
    <property type="match status" value="1"/>
</dbReference>
<dbReference type="Pfam" id="PF14684">
    <property type="entry name" value="Tricorn_C1"/>
    <property type="match status" value="1"/>
</dbReference>
<evidence type="ECO:0000313" key="3">
    <source>
        <dbReference type="Proteomes" id="UP001476950"/>
    </source>
</evidence>
<dbReference type="SUPFAM" id="SSF52096">
    <property type="entry name" value="ClpP/crotonase"/>
    <property type="match status" value="1"/>
</dbReference>
<gene>
    <name evidence="2" type="ORF">NDI38_02020</name>
</gene>
<feature type="domain" description="PDZ" evidence="1">
    <location>
        <begin position="161"/>
        <end position="212"/>
    </location>
</feature>